<comment type="subcellular location">
    <subcellularLocation>
        <location evidence="1">Peroxisome</location>
    </subcellularLocation>
</comment>
<evidence type="ECO:0008006" key="6">
    <source>
        <dbReference type="Google" id="ProtNLM"/>
    </source>
</evidence>
<evidence type="ECO:0000256" key="2">
    <source>
        <dbReference type="ARBA" id="ARBA00023140"/>
    </source>
</evidence>
<dbReference type="InterPro" id="IPR051053">
    <property type="entry name" value="ECH/Chromodomain_protein"/>
</dbReference>
<keyword evidence="5" id="KW-1185">Reference proteome</keyword>
<gene>
    <name evidence="4" type="ORF">HPULCUR_009298</name>
</gene>
<dbReference type="Pfam" id="PF00378">
    <property type="entry name" value="ECH_1"/>
    <property type="match status" value="1"/>
</dbReference>
<comment type="caution">
    <text evidence="4">The sequence shown here is derived from an EMBL/GenBank/DDBJ whole genome shotgun (WGS) entry which is preliminary data.</text>
</comment>
<dbReference type="SUPFAM" id="SSF52096">
    <property type="entry name" value="ClpP/crotonase"/>
    <property type="match status" value="1"/>
</dbReference>
<dbReference type="InterPro" id="IPR001753">
    <property type="entry name" value="Enoyl-CoA_hydra/iso"/>
</dbReference>
<dbReference type="PANTHER" id="PTHR43684:SF1">
    <property type="entry name" value="ENOYL-COA DELTA ISOMERASE 2"/>
    <property type="match status" value="1"/>
</dbReference>
<keyword evidence="2" id="KW-0576">Peroxisome</keyword>
<organism evidence="4 5">
    <name type="scientific">Helicostylum pulchrum</name>
    <dbReference type="NCBI Taxonomy" id="562976"/>
    <lineage>
        <taxon>Eukaryota</taxon>
        <taxon>Fungi</taxon>
        <taxon>Fungi incertae sedis</taxon>
        <taxon>Mucoromycota</taxon>
        <taxon>Mucoromycotina</taxon>
        <taxon>Mucoromycetes</taxon>
        <taxon>Mucorales</taxon>
        <taxon>Mucorineae</taxon>
        <taxon>Mucoraceae</taxon>
        <taxon>Helicostylum</taxon>
    </lineage>
</organism>
<name>A0ABP9YB46_9FUNG</name>
<evidence type="ECO:0000313" key="5">
    <source>
        <dbReference type="Proteomes" id="UP001476247"/>
    </source>
</evidence>
<dbReference type="InterPro" id="IPR014748">
    <property type="entry name" value="Enoyl-CoA_hydra_C"/>
</dbReference>
<sequence length="274" mass="30282">MATSIPLLETLSITLSSTGVAELAFNRPKKYNAMSALAYNDWLVAIKWAARCEAVKVTVLTGRGKYYTSGQELQAPDLSPEGIALVKKRRAGVKELVDEMINFPKLLIAGVNGPAIGFGVTTLALCDVVYSVPEATFVTPFMKLSFCAEGCSSYLFPKIMGVSKANEMLLMGRTFSAQELEVTGFISRLIPAERFHKDVLYLAEESAKYTSEAIKTTKKLIRDTDRDVLLKVNEVEMKMLDECSSTQASIDSLNKFVREANQRREAKLAKKSRL</sequence>
<dbReference type="Gene3D" id="3.90.226.10">
    <property type="entry name" value="2-enoyl-CoA Hydratase, Chain A, domain 1"/>
    <property type="match status" value="1"/>
</dbReference>
<evidence type="ECO:0000256" key="1">
    <source>
        <dbReference type="ARBA" id="ARBA00004275"/>
    </source>
</evidence>
<keyword evidence="3" id="KW-0413">Isomerase</keyword>
<dbReference type="EMBL" id="BAABUJ010000030">
    <property type="protein sequence ID" value="GAA5803813.1"/>
    <property type="molecule type" value="Genomic_DNA"/>
</dbReference>
<reference evidence="4 5" key="1">
    <citation type="submission" date="2024-04" db="EMBL/GenBank/DDBJ databases">
        <title>genome sequences of Mucor flavus KT1a and Helicostylum pulchrum KT1b strains isolation_sourced from the surface of a dry-aged beef.</title>
        <authorList>
            <person name="Toyotome T."/>
            <person name="Hosono M."/>
            <person name="Torimaru M."/>
            <person name="Fukuda K."/>
            <person name="Mikami N."/>
        </authorList>
    </citation>
    <scope>NUCLEOTIDE SEQUENCE [LARGE SCALE GENOMIC DNA]</scope>
    <source>
        <strain evidence="4 5">KT1b</strain>
    </source>
</reference>
<dbReference type="CDD" id="cd06558">
    <property type="entry name" value="crotonase-like"/>
    <property type="match status" value="1"/>
</dbReference>
<evidence type="ECO:0000256" key="3">
    <source>
        <dbReference type="ARBA" id="ARBA00023235"/>
    </source>
</evidence>
<proteinExistence type="predicted"/>
<dbReference type="PANTHER" id="PTHR43684">
    <property type="match status" value="1"/>
</dbReference>
<dbReference type="Gene3D" id="1.10.12.10">
    <property type="entry name" value="Lyase 2-enoyl-coa Hydratase, Chain A, domain 2"/>
    <property type="match status" value="1"/>
</dbReference>
<accession>A0ABP9YB46</accession>
<dbReference type="InterPro" id="IPR029045">
    <property type="entry name" value="ClpP/crotonase-like_dom_sf"/>
</dbReference>
<protein>
    <recommendedName>
        <fullName evidence="6">Enoyl-CoA hydratase</fullName>
    </recommendedName>
</protein>
<dbReference type="Proteomes" id="UP001476247">
    <property type="component" value="Unassembled WGS sequence"/>
</dbReference>
<evidence type="ECO:0000313" key="4">
    <source>
        <dbReference type="EMBL" id="GAA5803813.1"/>
    </source>
</evidence>